<gene>
    <name evidence="2" type="ORF">LTR84_003888</name>
</gene>
<reference evidence="2 3" key="1">
    <citation type="submission" date="2023-08" db="EMBL/GenBank/DDBJ databases">
        <title>Black Yeasts Isolated from many extreme environments.</title>
        <authorList>
            <person name="Coleine C."/>
            <person name="Stajich J.E."/>
            <person name="Selbmann L."/>
        </authorList>
    </citation>
    <scope>NUCLEOTIDE SEQUENCE [LARGE SCALE GENOMIC DNA]</scope>
    <source>
        <strain evidence="2 3">CCFEE 5792</strain>
    </source>
</reference>
<name>A0AAV9N6I5_9EURO</name>
<feature type="region of interest" description="Disordered" evidence="1">
    <location>
        <begin position="1"/>
        <end position="25"/>
    </location>
</feature>
<accession>A0AAV9N6I5</accession>
<evidence type="ECO:0000313" key="2">
    <source>
        <dbReference type="EMBL" id="KAK5050606.1"/>
    </source>
</evidence>
<dbReference type="RefSeq" id="XP_064705192.1">
    <property type="nucleotide sequence ID" value="XM_064847471.1"/>
</dbReference>
<dbReference type="AlphaFoldDB" id="A0AAV9N6I5"/>
<dbReference type="GeneID" id="89972071"/>
<evidence type="ECO:0000313" key="3">
    <source>
        <dbReference type="Proteomes" id="UP001358417"/>
    </source>
</evidence>
<evidence type="ECO:0000256" key="1">
    <source>
        <dbReference type="SAM" id="MobiDB-lite"/>
    </source>
</evidence>
<comment type="caution">
    <text evidence="2">The sequence shown here is derived from an EMBL/GenBank/DDBJ whole genome shotgun (WGS) entry which is preliminary data.</text>
</comment>
<sequence length="406" mass="46943">MVVTRLQLRRDSGEASPTPDPPRYRLRKGVRRSRRFPGAQGFKLLELPWEIRQIILRDLLWLPEPVYFHSDETQYTGSAAMRTVDDPGYEDYWTNIRENKGEGARKFYPEVLAVCKQLYEEGSPILYDNSVKCEVGNESDDFSSPFITMHHLAERYGPSSEYELDLPESVLKKMRRAYIEVVTFSGEMGGEETYSYFQDVLEEFIDVLHVSNWKHLTLKLKIDPVKLYEGPPYEDPRLRDALFRQFLSLRDCSEVSISGISPSLATELERMMTSSSAEHPVMNLGAMHWALLQYTGAVTGVYSWAVHEGEQENILKEHIRVLVDTMGNHVRDVQQEDFMRARRQVLQHCTQLMLWRQSQVFLQDLDSTSYEPQGTTLNLDDGNQLYRIKHLELPPDVSPFLTGIIP</sequence>
<keyword evidence="3" id="KW-1185">Reference proteome</keyword>
<dbReference type="EMBL" id="JAVRRD010000017">
    <property type="protein sequence ID" value="KAK5050606.1"/>
    <property type="molecule type" value="Genomic_DNA"/>
</dbReference>
<organism evidence="2 3">
    <name type="scientific">Exophiala bonariae</name>
    <dbReference type="NCBI Taxonomy" id="1690606"/>
    <lineage>
        <taxon>Eukaryota</taxon>
        <taxon>Fungi</taxon>
        <taxon>Dikarya</taxon>
        <taxon>Ascomycota</taxon>
        <taxon>Pezizomycotina</taxon>
        <taxon>Eurotiomycetes</taxon>
        <taxon>Chaetothyriomycetidae</taxon>
        <taxon>Chaetothyriales</taxon>
        <taxon>Herpotrichiellaceae</taxon>
        <taxon>Exophiala</taxon>
    </lineage>
</organism>
<dbReference type="Proteomes" id="UP001358417">
    <property type="component" value="Unassembled WGS sequence"/>
</dbReference>
<proteinExistence type="predicted"/>
<protein>
    <submittedName>
        <fullName evidence="2">Uncharacterized protein</fullName>
    </submittedName>
</protein>